<organism evidence="1">
    <name type="scientific">Rhizophora mucronata</name>
    <name type="common">Asiatic mangrove</name>
    <dbReference type="NCBI Taxonomy" id="61149"/>
    <lineage>
        <taxon>Eukaryota</taxon>
        <taxon>Viridiplantae</taxon>
        <taxon>Streptophyta</taxon>
        <taxon>Embryophyta</taxon>
        <taxon>Tracheophyta</taxon>
        <taxon>Spermatophyta</taxon>
        <taxon>Magnoliopsida</taxon>
        <taxon>eudicotyledons</taxon>
        <taxon>Gunneridae</taxon>
        <taxon>Pentapetalae</taxon>
        <taxon>rosids</taxon>
        <taxon>fabids</taxon>
        <taxon>Malpighiales</taxon>
        <taxon>Rhizophoraceae</taxon>
        <taxon>Rhizophora</taxon>
    </lineage>
</organism>
<reference evidence="1" key="1">
    <citation type="submission" date="2018-02" db="EMBL/GenBank/DDBJ databases">
        <title>Rhizophora mucronata_Transcriptome.</title>
        <authorList>
            <person name="Meera S.P."/>
            <person name="Sreeshan A."/>
            <person name="Augustine A."/>
        </authorList>
    </citation>
    <scope>NUCLEOTIDE SEQUENCE</scope>
    <source>
        <tissue evidence="1">Leaf</tissue>
    </source>
</reference>
<sequence>MSTAHNQQVSSALSLYLSPTHTYTHRHIVK</sequence>
<dbReference type="EMBL" id="GGEC01057330">
    <property type="protein sequence ID" value="MBX37814.1"/>
    <property type="molecule type" value="Transcribed_RNA"/>
</dbReference>
<evidence type="ECO:0000313" key="1">
    <source>
        <dbReference type="EMBL" id="MBX37814.1"/>
    </source>
</evidence>
<accession>A0A2P2N5Q1</accession>
<proteinExistence type="predicted"/>
<protein>
    <submittedName>
        <fullName evidence="1">Uncharacterized protein</fullName>
    </submittedName>
</protein>
<dbReference type="AlphaFoldDB" id="A0A2P2N5Q1"/>
<name>A0A2P2N5Q1_RHIMU</name>